<protein>
    <submittedName>
        <fullName evidence="1">Uncharacterized protein</fullName>
    </submittedName>
</protein>
<sequence>MAENDADHELWPARVRLVEEMARIRRDHGNPSYKQIESLTRDGYSVANGTAWSTLNVCETLPKEAAHISVVEALGGTPEDCAIVAILWGRAEEERWRSKRGPRRATARIDEESPLLRRAGQDMRAGRFRAAEQVLRQEFDAAHESDDAWLGVHLLNAQTLGSMWERAQETVSELMKREGILALVPDLHIRSWLLLVAERRIDEAREVFRAVKAGLPRDTPVHLSRVAEMLNEQAVRAPHLRRATIEEAQRVLHIVGARQSLGEYDRRTLEVRLEYCRFLRDVAAGGAGADRFAAERWLLADDLRAGPPQDAFLLSVRHEVAALAPHSEDRSMRELSDLLFGASGIRTEALGAPYIRTLIRYTELLLAAGLRPEAAGCVELLNRLAGDYGAAARSAAESVARFSAVWTSGS</sequence>
<reference evidence="1" key="2">
    <citation type="submission" date="2023-01" db="EMBL/GenBank/DDBJ databases">
        <authorList>
            <person name="Sun Q."/>
            <person name="Evtushenko L."/>
        </authorList>
    </citation>
    <scope>NUCLEOTIDE SEQUENCE</scope>
    <source>
        <strain evidence="1">VKM Ac-1321</strain>
    </source>
</reference>
<dbReference type="RefSeq" id="WP_261962684.1">
    <property type="nucleotide sequence ID" value="NZ_BAAAXA010000001.1"/>
</dbReference>
<gene>
    <name evidence="1" type="ORF">GCM10017581_020400</name>
</gene>
<comment type="caution">
    <text evidence="1">The sequence shown here is derived from an EMBL/GenBank/DDBJ whole genome shotgun (WGS) entry which is preliminary data.</text>
</comment>
<proteinExistence type="predicted"/>
<accession>A0A9W6KGI3</accession>
<name>A0A9W6KGI3_9ACTN</name>
<reference evidence="1" key="1">
    <citation type="journal article" date="2014" name="Int. J. Syst. Evol. Microbiol.">
        <title>Complete genome sequence of Corynebacterium casei LMG S-19264T (=DSM 44701T), isolated from a smear-ripened cheese.</title>
        <authorList>
            <consortium name="US DOE Joint Genome Institute (JGI-PGF)"/>
            <person name="Walter F."/>
            <person name="Albersmeier A."/>
            <person name="Kalinowski J."/>
            <person name="Ruckert C."/>
        </authorList>
    </citation>
    <scope>NUCLEOTIDE SEQUENCE</scope>
    <source>
        <strain evidence="1">VKM Ac-1321</strain>
    </source>
</reference>
<dbReference type="EMBL" id="BSFP01000008">
    <property type="protein sequence ID" value="GLL00300.1"/>
    <property type="molecule type" value="Genomic_DNA"/>
</dbReference>
<dbReference type="AlphaFoldDB" id="A0A9W6KGI3"/>
<evidence type="ECO:0000313" key="1">
    <source>
        <dbReference type="EMBL" id="GLL00300.1"/>
    </source>
</evidence>
<keyword evidence="2" id="KW-1185">Reference proteome</keyword>
<dbReference type="Proteomes" id="UP001143480">
    <property type="component" value="Unassembled WGS sequence"/>
</dbReference>
<evidence type="ECO:0000313" key="2">
    <source>
        <dbReference type="Proteomes" id="UP001143480"/>
    </source>
</evidence>
<organism evidence="1 2">
    <name type="scientific">Dactylosporangium matsuzakiense</name>
    <dbReference type="NCBI Taxonomy" id="53360"/>
    <lineage>
        <taxon>Bacteria</taxon>
        <taxon>Bacillati</taxon>
        <taxon>Actinomycetota</taxon>
        <taxon>Actinomycetes</taxon>
        <taxon>Micromonosporales</taxon>
        <taxon>Micromonosporaceae</taxon>
        <taxon>Dactylosporangium</taxon>
    </lineage>
</organism>